<dbReference type="EMBL" id="CP072370">
    <property type="protein sequence ID" value="QUB86612.1"/>
    <property type="molecule type" value="Genomic_DNA"/>
</dbReference>
<evidence type="ECO:0000256" key="1">
    <source>
        <dbReference type="SAM" id="SignalP"/>
    </source>
</evidence>
<feature type="signal peptide" evidence="1">
    <location>
        <begin position="1"/>
        <end position="23"/>
    </location>
</feature>
<dbReference type="KEGG" id="pfus:ADJ77_03965"/>
<dbReference type="Proteomes" id="UP000060345">
    <property type="component" value="Chromosome 1"/>
</dbReference>
<organism evidence="2 4">
    <name type="scientific">Prevotella fusca JCM 17724</name>
    <dbReference type="NCBI Taxonomy" id="1236517"/>
    <lineage>
        <taxon>Bacteria</taxon>
        <taxon>Pseudomonadati</taxon>
        <taxon>Bacteroidota</taxon>
        <taxon>Bacteroidia</taxon>
        <taxon>Bacteroidales</taxon>
        <taxon>Prevotellaceae</taxon>
        <taxon>Prevotella</taxon>
    </lineage>
</organism>
<name>A0A0K1NJC3_9BACT</name>
<evidence type="ECO:0000313" key="3">
    <source>
        <dbReference type="EMBL" id="QUB86612.1"/>
    </source>
</evidence>
<keyword evidence="1" id="KW-0732">Signal</keyword>
<accession>A0A0K1NJC3</accession>
<gene>
    <name evidence="2" type="ORF">ADJ77_03965</name>
    <name evidence="3" type="ORF">J5A51_11085</name>
</gene>
<proteinExistence type="predicted"/>
<dbReference type="EMBL" id="CP012074">
    <property type="protein sequence ID" value="AKU68988.1"/>
    <property type="molecule type" value="Genomic_DNA"/>
</dbReference>
<protein>
    <submittedName>
        <fullName evidence="3">DUF4840 domain-containing protein</fullName>
    </submittedName>
</protein>
<feature type="chain" id="PRO_5044544513" evidence="1">
    <location>
        <begin position="24"/>
        <end position="221"/>
    </location>
</feature>
<evidence type="ECO:0000313" key="5">
    <source>
        <dbReference type="Proteomes" id="UP000682005"/>
    </source>
</evidence>
<dbReference type="RefSeq" id="WP_025077579.1">
    <property type="nucleotide sequence ID" value="NZ_BAKO01000002.1"/>
</dbReference>
<dbReference type="OrthoDB" id="1072399at2"/>
<dbReference type="Proteomes" id="UP000682005">
    <property type="component" value="Chromosome 1"/>
</dbReference>
<reference evidence="2 4" key="1">
    <citation type="submission" date="2015-07" db="EMBL/GenBank/DDBJ databases">
        <authorList>
            <person name="Noorani M."/>
        </authorList>
    </citation>
    <scope>NUCLEOTIDE SEQUENCE [LARGE SCALE GENOMIC DNA]</scope>
    <source>
        <strain evidence="2 4">W1435</strain>
    </source>
</reference>
<evidence type="ECO:0000313" key="4">
    <source>
        <dbReference type="Proteomes" id="UP000060345"/>
    </source>
</evidence>
<evidence type="ECO:0000313" key="2">
    <source>
        <dbReference type="EMBL" id="AKU68988.1"/>
    </source>
</evidence>
<dbReference type="STRING" id="1236517.ADJ77_03965"/>
<keyword evidence="5" id="KW-1185">Reference proteome</keyword>
<reference evidence="3 5" key="2">
    <citation type="submission" date="2021-03" db="EMBL/GenBank/DDBJ databases">
        <title>Human Oral Microbial Genomes.</title>
        <authorList>
            <person name="Johnston C.D."/>
            <person name="Chen T."/>
            <person name="Dewhirst F.E."/>
        </authorList>
    </citation>
    <scope>NUCLEOTIDE SEQUENCE [LARGE SCALE GENOMIC DNA]</scope>
    <source>
        <strain evidence="3 5">W1435</strain>
    </source>
</reference>
<dbReference type="AlphaFoldDB" id="A0A0K1NJC3"/>
<sequence>MKKIMKLTAIALCALALCLTSCSKDDNDENTGGKELTKEQFQEAQKKVLNSIPGDYKGFISASGKLEWLSGYINWTVDKNDVVVCKNFPYESLAYGISEDDNSDEAVKLRAALKRAQYGPLQFRLIGDQESKNPADLVASPYITTKIKTSQGTYSVVGRLKDNKLKAHYDSKTSKLTMTFVIYKLERIVKILGVHSQYKEEKKFTIPVEFELSTIEKKEIK</sequence>